<feature type="binding site" evidence="14">
    <location>
        <position position="171"/>
    </location>
    <ligand>
        <name>Zn(2+)</name>
        <dbReference type="ChEBI" id="CHEBI:29105"/>
        <label>2</label>
    </ligand>
</feature>
<dbReference type="FunFam" id="2.60.260.20:FF:000004">
    <property type="entry name" value="Molecular chaperone DnaJ"/>
    <property type="match status" value="1"/>
</dbReference>
<dbReference type="Proteomes" id="UP000028945">
    <property type="component" value="Chromosome"/>
</dbReference>
<dbReference type="InterPro" id="IPR036869">
    <property type="entry name" value="J_dom_sf"/>
</dbReference>
<evidence type="ECO:0000256" key="10">
    <source>
        <dbReference type="ARBA" id="ARBA00023186"/>
    </source>
</evidence>
<comment type="domain">
    <text evidence="14">The J domain is necessary and sufficient to stimulate DnaK ATPase activity. Zinc center 1 plays an important role in the autonomous, DnaK-independent chaperone activity of DnaJ. Zinc center 2 is essential for interaction with DnaK and for DnaJ activity.</text>
</comment>
<feature type="binding site" evidence="14">
    <location>
        <position position="210"/>
    </location>
    <ligand>
        <name>Zn(2+)</name>
        <dbReference type="ChEBI" id="CHEBI:29105"/>
        <label>1</label>
    </ligand>
</feature>
<evidence type="ECO:0000259" key="18">
    <source>
        <dbReference type="PROSITE" id="PS51188"/>
    </source>
</evidence>
<evidence type="ECO:0000256" key="3">
    <source>
        <dbReference type="ARBA" id="ARBA00022490"/>
    </source>
</evidence>
<comment type="cofactor">
    <cofactor evidence="14">
        <name>Zn(2+)</name>
        <dbReference type="ChEBI" id="CHEBI:29105"/>
    </cofactor>
    <text evidence="14">Binds 2 Zn(2+) ions per monomer.</text>
</comment>
<organism evidence="19 20">
    <name type="scientific">Basilea psittacipulmonis DSM 24701</name>
    <dbReference type="NCBI Taxonomy" id="1072685"/>
    <lineage>
        <taxon>Bacteria</taxon>
        <taxon>Pseudomonadati</taxon>
        <taxon>Pseudomonadota</taxon>
        <taxon>Betaproteobacteria</taxon>
        <taxon>Burkholderiales</taxon>
        <taxon>Alcaligenaceae</taxon>
        <taxon>Basilea</taxon>
    </lineage>
</organism>
<dbReference type="InterPro" id="IPR001305">
    <property type="entry name" value="HSP_DnaJ_Cys-rich_dom"/>
</dbReference>
<comment type="function">
    <text evidence="11 14">Participates actively in the response to hyperosmotic and heat shock by preventing the aggregation of stress-denatured proteins and by disaggregating proteins, also in an autonomous, DnaK-independent fashion. Unfolded proteins bind initially to DnaJ; upon interaction with the DnaJ-bound protein, DnaK hydrolyzes its bound ATP, resulting in the formation of a stable complex. GrpE releases ADP from DnaK; ATP binding to DnaK triggers the release of the substrate protein, thus completing the reaction cycle. Several rounds of ATP-dependent interactions between DnaJ, DnaK and GrpE are required for fully efficient folding. Also involved, together with DnaK and GrpE, in the DNA replication of plasmids through activation of initiation proteins.</text>
</comment>
<feature type="repeat" description="CXXCXGXG motif" evidence="14">
    <location>
        <begin position="154"/>
        <end position="161"/>
    </location>
</feature>
<dbReference type="Gene3D" id="2.10.230.10">
    <property type="entry name" value="Heat shock protein DnaJ, cysteine-rich domain"/>
    <property type="match status" value="1"/>
</dbReference>
<evidence type="ECO:0000256" key="8">
    <source>
        <dbReference type="ARBA" id="ARBA00022833"/>
    </source>
</evidence>
<feature type="domain" description="CR-type" evidence="18">
    <location>
        <begin position="141"/>
        <end position="219"/>
    </location>
</feature>
<keyword evidence="10 14" id="KW-0143">Chaperone</keyword>
<keyword evidence="7 14" id="KW-0863">Zinc-finger</keyword>
<dbReference type="GO" id="GO:0051082">
    <property type="term" value="F:unfolded protein binding"/>
    <property type="evidence" value="ECO:0007669"/>
    <property type="project" value="UniProtKB-UniRule"/>
</dbReference>
<dbReference type="SUPFAM" id="SSF49493">
    <property type="entry name" value="HSP40/DnaJ peptide-binding domain"/>
    <property type="match status" value="2"/>
</dbReference>
<dbReference type="PRINTS" id="PR00625">
    <property type="entry name" value="JDOMAIN"/>
</dbReference>
<evidence type="ECO:0000256" key="2">
    <source>
        <dbReference type="ARBA" id="ARBA00011738"/>
    </source>
</evidence>
<feature type="region of interest" description="Disordered" evidence="16">
    <location>
        <begin position="363"/>
        <end position="383"/>
    </location>
</feature>
<evidence type="ECO:0000256" key="5">
    <source>
        <dbReference type="ARBA" id="ARBA00022723"/>
    </source>
</evidence>
<dbReference type="CDD" id="cd10747">
    <property type="entry name" value="DnaJ_C"/>
    <property type="match status" value="1"/>
</dbReference>
<keyword evidence="9 14" id="KW-0346">Stress response</keyword>
<dbReference type="FunFam" id="2.10.230.10:FF:000002">
    <property type="entry name" value="Molecular chaperone DnaJ"/>
    <property type="match status" value="1"/>
</dbReference>
<dbReference type="STRING" id="1072685.IX83_00060"/>
<name>A0A077DEU4_9BURK</name>
<evidence type="ECO:0000256" key="1">
    <source>
        <dbReference type="ARBA" id="ARBA00004496"/>
    </source>
</evidence>
<dbReference type="AlphaFoldDB" id="A0A077DEU4"/>
<dbReference type="InterPro" id="IPR008971">
    <property type="entry name" value="HSP40/DnaJ_pept-bd"/>
</dbReference>
<feature type="zinc finger region" description="CR-type" evidence="15">
    <location>
        <begin position="141"/>
        <end position="219"/>
    </location>
</feature>
<feature type="repeat" description="CXXCXGXG motif" evidence="14">
    <location>
        <begin position="207"/>
        <end position="214"/>
    </location>
</feature>
<dbReference type="HOGENOM" id="CLU_017633_0_7_4"/>
<dbReference type="NCBIfam" id="NF008035">
    <property type="entry name" value="PRK10767.1"/>
    <property type="match status" value="1"/>
</dbReference>
<keyword evidence="20" id="KW-1185">Reference proteome</keyword>
<evidence type="ECO:0000256" key="14">
    <source>
        <dbReference type="HAMAP-Rule" id="MF_01152"/>
    </source>
</evidence>
<accession>A0A077DEU4</accession>
<feature type="repeat" description="CXXCXGXG motif" evidence="14">
    <location>
        <begin position="193"/>
        <end position="200"/>
    </location>
</feature>
<evidence type="ECO:0000256" key="11">
    <source>
        <dbReference type="ARBA" id="ARBA00053423"/>
    </source>
</evidence>
<dbReference type="OrthoDB" id="9779889at2"/>
<dbReference type="CDD" id="cd06257">
    <property type="entry name" value="DnaJ"/>
    <property type="match status" value="1"/>
</dbReference>
<evidence type="ECO:0000256" key="4">
    <source>
        <dbReference type="ARBA" id="ARBA00022705"/>
    </source>
</evidence>
<proteinExistence type="inferred from homology"/>
<dbReference type="InterPro" id="IPR036410">
    <property type="entry name" value="HSP_DnaJ_Cys-rich_dom_sf"/>
</dbReference>
<dbReference type="InterPro" id="IPR018253">
    <property type="entry name" value="DnaJ_domain_CS"/>
</dbReference>
<comment type="subcellular location">
    <subcellularLocation>
        <location evidence="1 14">Cytoplasm</location>
    </subcellularLocation>
</comment>
<dbReference type="eggNOG" id="COG0484">
    <property type="taxonomic scope" value="Bacteria"/>
</dbReference>
<dbReference type="InterPro" id="IPR001623">
    <property type="entry name" value="DnaJ_domain"/>
</dbReference>
<evidence type="ECO:0000256" key="12">
    <source>
        <dbReference type="ARBA" id="ARBA00061004"/>
    </source>
</evidence>
<dbReference type="KEGG" id="bpsi:IX83_00060"/>
<dbReference type="NCBIfam" id="TIGR02349">
    <property type="entry name" value="DnaJ_bact"/>
    <property type="match status" value="1"/>
</dbReference>
<sequence length="383" mass="41261">MAKRDFYEILGVTKSASDEEIKKAYRKLAMKYHPDRNPGDKEAEEKFKEAKEAYEILSDAQKRQAYDQFGHAGVDPNSGMGGGFGGFGGFSGAGGFDEIFGDIFGGMFGGGGRARQSGPRVYRGEDLTYQLNITLEQAATGYSTEIQIPAWSDCGTCHGTGSKNGAKRETCSMCHGSGTVLQASSIFSIKQTCPACHGEGTVIKDPCPDCSGTGKKKGSKVLSVDIPAGIADGMRIRSSGNGKPGLNGGPAGDLYIQVLISPNKDFERDDSDLHRQVNIPFTVAAMGGDVTVKTLVGDEVVITIPEGTQNGKIFRLRGKGMPELRSSAKGDLYCHINIETPVNLTKEQKEILKKFEESLGENITRHQPNSSESFTEKLKKFFN</sequence>
<dbReference type="PANTHER" id="PTHR43096:SF48">
    <property type="entry name" value="CHAPERONE PROTEIN DNAJ"/>
    <property type="match status" value="1"/>
</dbReference>
<dbReference type="PROSITE" id="PS00636">
    <property type="entry name" value="DNAJ_1"/>
    <property type="match status" value="1"/>
</dbReference>
<feature type="binding site" evidence="14">
    <location>
        <position position="174"/>
    </location>
    <ligand>
        <name>Zn(2+)</name>
        <dbReference type="ChEBI" id="CHEBI:29105"/>
        <label>2</label>
    </ligand>
</feature>
<protein>
    <recommendedName>
        <fullName evidence="13 14">Chaperone protein DnaJ</fullName>
    </recommendedName>
</protein>
<feature type="binding site" evidence="14">
    <location>
        <position position="157"/>
    </location>
    <ligand>
        <name>Zn(2+)</name>
        <dbReference type="ChEBI" id="CHEBI:29105"/>
        <label>1</label>
    </ligand>
</feature>
<keyword evidence="6 14" id="KW-0677">Repeat</keyword>
<dbReference type="Gene3D" id="1.10.287.110">
    <property type="entry name" value="DnaJ domain"/>
    <property type="match status" value="1"/>
</dbReference>
<feature type="domain" description="J" evidence="17">
    <location>
        <begin position="5"/>
        <end position="70"/>
    </location>
</feature>
<reference evidence="19 20" key="1">
    <citation type="journal article" date="2014" name="BMC Genomics">
        <title>A genomic perspective on a new bacterial genus and species from the Alcaligenaceae family, Basilea psittacipulmonis.</title>
        <authorList>
            <person name="Whiteson K.L."/>
            <person name="Hernandez D."/>
            <person name="Lazarevic V."/>
            <person name="Gaia N."/>
            <person name="Farinelli L."/>
            <person name="Francois P."/>
            <person name="Pilo P."/>
            <person name="Frey J."/>
            <person name="Schrenzel J."/>
        </authorList>
    </citation>
    <scope>NUCLEOTIDE SEQUENCE [LARGE SCALE GENOMIC DNA]</scope>
    <source>
        <strain evidence="19 20">DSM 24701</strain>
    </source>
</reference>
<dbReference type="SMART" id="SM00271">
    <property type="entry name" value="DnaJ"/>
    <property type="match status" value="1"/>
</dbReference>
<gene>
    <name evidence="14" type="primary">dnaJ</name>
    <name evidence="19" type="ORF">IX83_00060</name>
</gene>
<evidence type="ECO:0000256" key="6">
    <source>
        <dbReference type="ARBA" id="ARBA00022737"/>
    </source>
</evidence>
<evidence type="ECO:0000313" key="20">
    <source>
        <dbReference type="Proteomes" id="UP000028945"/>
    </source>
</evidence>
<comment type="similarity">
    <text evidence="12 14">Belongs to the DnaJ family.</text>
</comment>
<dbReference type="Pfam" id="PF00226">
    <property type="entry name" value="DnaJ"/>
    <property type="match status" value="1"/>
</dbReference>
<dbReference type="FunFam" id="1.10.287.110:FF:000034">
    <property type="entry name" value="Chaperone protein DnaJ"/>
    <property type="match status" value="1"/>
</dbReference>
<feature type="binding site" evidence="14">
    <location>
        <position position="207"/>
    </location>
    <ligand>
        <name>Zn(2+)</name>
        <dbReference type="ChEBI" id="CHEBI:29105"/>
        <label>1</label>
    </ligand>
</feature>
<dbReference type="PANTHER" id="PTHR43096">
    <property type="entry name" value="DNAJ HOMOLOG 1, MITOCHONDRIAL-RELATED"/>
    <property type="match status" value="1"/>
</dbReference>
<dbReference type="GO" id="GO:0042026">
    <property type="term" value="P:protein refolding"/>
    <property type="evidence" value="ECO:0007669"/>
    <property type="project" value="TreeGrafter"/>
</dbReference>
<evidence type="ECO:0000256" key="15">
    <source>
        <dbReference type="PROSITE-ProRule" id="PRU00546"/>
    </source>
</evidence>
<comment type="subunit">
    <text evidence="2 14">Homodimer.</text>
</comment>
<dbReference type="EMBL" id="CP009238">
    <property type="protein sequence ID" value="AIL31932.1"/>
    <property type="molecule type" value="Genomic_DNA"/>
</dbReference>
<feature type="compositionally biased region" description="Basic and acidic residues" evidence="16">
    <location>
        <begin position="374"/>
        <end position="383"/>
    </location>
</feature>
<feature type="binding site" evidence="14">
    <location>
        <position position="154"/>
    </location>
    <ligand>
        <name>Zn(2+)</name>
        <dbReference type="ChEBI" id="CHEBI:29105"/>
        <label>1</label>
    </ligand>
</feature>
<feature type="repeat" description="CXXCXGXG motif" evidence="14">
    <location>
        <begin position="171"/>
        <end position="178"/>
    </location>
</feature>
<keyword evidence="4 14" id="KW-0235">DNA replication</keyword>
<dbReference type="GO" id="GO:0009408">
    <property type="term" value="P:response to heat"/>
    <property type="evidence" value="ECO:0007669"/>
    <property type="project" value="InterPro"/>
</dbReference>
<dbReference type="RefSeq" id="WP_038497712.1">
    <property type="nucleotide sequence ID" value="NZ_CP009238.1"/>
</dbReference>
<dbReference type="PROSITE" id="PS50076">
    <property type="entry name" value="DNAJ_2"/>
    <property type="match status" value="1"/>
</dbReference>
<feature type="binding site" evidence="14">
    <location>
        <position position="196"/>
    </location>
    <ligand>
        <name>Zn(2+)</name>
        <dbReference type="ChEBI" id="CHEBI:29105"/>
        <label>2</label>
    </ligand>
</feature>
<evidence type="ECO:0000313" key="19">
    <source>
        <dbReference type="EMBL" id="AIL31932.1"/>
    </source>
</evidence>
<dbReference type="Pfam" id="PF01556">
    <property type="entry name" value="DnaJ_C"/>
    <property type="match status" value="1"/>
</dbReference>
<dbReference type="GO" id="GO:0005524">
    <property type="term" value="F:ATP binding"/>
    <property type="evidence" value="ECO:0007669"/>
    <property type="project" value="InterPro"/>
</dbReference>
<dbReference type="InterPro" id="IPR012724">
    <property type="entry name" value="DnaJ"/>
</dbReference>
<evidence type="ECO:0000256" key="13">
    <source>
        <dbReference type="ARBA" id="ARBA00067609"/>
    </source>
</evidence>
<feature type="binding site" evidence="14">
    <location>
        <position position="193"/>
    </location>
    <ligand>
        <name>Zn(2+)</name>
        <dbReference type="ChEBI" id="CHEBI:29105"/>
        <label>2</label>
    </ligand>
</feature>
<dbReference type="HAMAP" id="MF_01152">
    <property type="entry name" value="DnaJ"/>
    <property type="match status" value="1"/>
</dbReference>
<dbReference type="SUPFAM" id="SSF57938">
    <property type="entry name" value="DnaJ/Hsp40 cysteine-rich domain"/>
    <property type="match status" value="1"/>
</dbReference>
<dbReference type="Gene3D" id="2.60.260.20">
    <property type="entry name" value="Urease metallochaperone UreE, N-terminal domain"/>
    <property type="match status" value="2"/>
</dbReference>
<dbReference type="GO" id="GO:0008270">
    <property type="term" value="F:zinc ion binding"/>
    <property type="evidence" value="ECO:0007669"/>
    <property type="project" value="UniProtKB-UniRule"/>
</dbReference>
<dbReference type="GO" id="GO:0005737">
    <property type="term" value="C:cytoplasm"/>
    <property type="evidence" value="ECO:0007669"/>
    <property type="project" value="UniProtKB-SubCell"/>
</dbReference>
<dbReference type="Pfam" id="PF00684">
    <property type="entry name" value="DnaJ_CXXCXGXG"/>
    <property type="match status" value="1"/>
</dbReference>
<keyword evidence="8 14" id="KW-0862">Zinc</keyword>
<dbReference type="SUPFAM" id="SSF46565">
    <property type="entry name" value="Chaperone J-domain"/>
    <property type="match status" value="1"/>
</dbReference>
<evidence type="ECO:0000256" key="9">
    <source>
        <dbReference type="ARBA" id="ARBA00023016"/>
    </source>
</evidence>
<evidence type="ECO:0000256" key="7">
    <source>
        <dbReference type="ARBA" id="ARBA00022771"/>
    </source>
</evidence>
<keyword evidence="5 14" id="KW-0479">Metal-binding</keyword>
<evidence type="ECO:0000256" key="16">
    <source>
        <dbReference type="SAM" id="MobiDB-lite"/>
    </source>
</evidence>
<dbReference type="GO" id="GO:0006260">
    <property type="term" value="P:DNA replication"/>
    <property type="evidence" value="ECO:0007669"/>
    <property type="project" value="UniProtKB-KW"/>
</dbReference>
<dbReference type="GO" id="GO:0031072">
    <property type="term" value="F:heat shock protein binding"/>
    <property type="evidence" value="ECO:0007669"/>
    <property type="project" value="InterPro"/>
</dbReference>
<evidence type="ECO:0000259" key="17">
    <source>
        <dbReference type="PROSITE" id="PS50076"/>
    </source>
</evidence>
<dbReference type="PROSITE" id="PS51188">
    <property type="entry name" value="ZF_CR"/>
    <property type="match status" value="1"/>
</dbReference>
<dbReference type="CDD" id="cd10719">
    <property type="entry name" value="DnaJ_zf"/>
    <property type="match status" value="1"/>
</dbReference>
<dbReference type="InterPro" id="IPR002939">
    <property type="entry name" value="DnaJ_C"/>
</dbReference>
<keyword evidence="3 14" id="KW-0963">Cytoplasm</keyword>